<reference evidence="3" key="1">
    <citation type="submission" date="2025-08" db="UniProtKB">
        <authorList>
            <consortium name="RefSeq"/>
        </authorList>
    </citation>
    <scope>IDENTIFICATION</scope>
    <source>
        <tissue evidence="3">Leaves</tissue>
    </source>
</reference>
<accession>A0A2I4FHG1</accession>
<dbReference type="STRING" id="51240.A0A2I4FHG1"/>
<dbReference type="AlphaFoldDB" id="A0A2I4FHG1"/>
<dbReference type="PANTHER" id="PTHR33257:SF6">
    <property type="entry name" value="OXYSTEROL-BINDING 4B-LIKE PROTEIN"/>
    <property type="match status" value="1"/>
</dbReference>
<dbReference type="GeneID" id="108998834"/>
<sequence>MDRDQRRRGAGKRYSLLQGDEFNHKILSGNSSVGYSSRIYYHRSNEGVPFKWEMQPGTPKDPPKDEGIPPLSPPPAVLSLGLPKPCIKVQPNKAKTWPRIRFWNKSKKNKQRSEDVKAGPRRSHDHTTGSDKFERFEFCSSDREFMTSPRISSSSSSSSLSFSNGPSLQSSRLQSPGRDSFRVPLSCSPWNISTILSSIARHV</sequence>
<dbReference type="Proteomes" id="UP000235220">
    <property type="component" value="Chromosome 11"/>
</dbReference>
<dbReference type="KEGG" id="jre:108998834"/>
<proteinExistence type="predicted"/>
<dbReference type="OrthoDB" id="1684445at2759"/>
<feature type="compositionally biased region" description="Low complexity" evidence="1">
    <location>
        <begin position="148"/>
        <end position="171"/>
    </location>
</feature>
<feature type="region of interest" description="Disordered" evidence="1">
    <location>
        <begin position="50"/>
        <end position="76"/>
    </location>
</feature>
<protein>
    <submittedName>
        <fullName evidence="3">Uncharacterized protein LOC108998834</fullName>
    </submittedName>
</protein>
<organism evidence="2 3">
    <name type="scientific">Juglans regia</name>
    <name type="common">English walnut</name>
    <dbReference type="NCBI Taxonomy" id="51240"/>
    <lineage>
        <taxon>Eukaryota</taxon>
        <taxon>Viridiplantae</taxon>
        <taxon>Streptophyta</taxon>
        <taxon>Embryophyta</taxon>
        <taxon>Tracheophyta</taxon>
        <taxon>Spermatophyta</taxon>
        <taxon>Magnoliopsida</taxon>
        <taxon>eudicotyledons</taxon>
        <taxon>Gunneridae</taxon>
        <taxon>Pentapetalae</taxon>
        <taxon>rosids</taxon>
        <taxon>fabids</taxon>
        <taxon>Fagales</taxon>
        <taxon>Juglandaceae</taxon>
        <taxon>Juglans</taxon>
    </lineage>
</organism>
<evidence type="ECO:0000256" key="1">
    <source>
        <dbReference type="SAM" id="MobiDB-lite"/>
    </source>
</evidence>
<evidence type="ECO:0000313" key="2">
    <source>
        <dbReference type="Proteomes" id="UP000235220"/>
    </source>
</evidence>
<dbReference type="Gramene" id="Jr11_25320_p1">
    <property type="protein sequence ID" value="cds.Jr11_25320_p1"/>
    <property type="gene ID" value="Jr11_25320"/>
</dbReference>
<feature type="region of interest" description="Disordered" evidence="1">
    <location>
        <begin position="98"/>
        <end position="129"/>
    </location>
</feature>
<gene>
    <name evidence="3" type="primary">LOC108998834</name>
</gene>
<dbReference type="PANTHER" id="PTHR33257">
    <property type="entry name" value="OS05G0165500 PROTEIN"/>
    <property type="match status" value="1"/>
</dbReference>
<keyword evidence="2" id="KW-1185">Reference proteome</keyword>
<feature type="region of interest" description="Disordered" evidence="1">
    <location>
        <begin position="147"/>
        <end position="175"/>
    </location>
</feature>
<evidence type="ECO:0000313" key="3">
    <source>
        <dbReference type="RefSeq" id="XP_018831087.2"/>
    </source>
</evidence>
<dbReference type="RefSeq" id="XP_018831087.2">
    <property type="nucleotide sequence ID" value="XM_018975542.2"/>
</dbReference>
<name>A0A2I4FHG1_JUGRE</name>
<feature type="compositionally biased region" description="Basic residues" evidence="1">
    <location>
        <begin position="98"/>
        <end position="110"/>
    </location>
</feature>